<gene>
    <name evidence="1" type="ORF">O9G_002175</name>
</gene>
<protein>
    <submittedName>
        <fullName evidence="1">Uncharacterized protein</fullName>
    </submittedName>
</protein>
<evidence type="ECO:0000313" key="2">
    <source>
        <dbReference type="Proteomes" id="UP000030755"/>
    </source>
</evidence>
<proteinExistence type="predicted"/>
<evidence type="ECO:0000313" key="1">
    <source>
        <dbReference type="EMBL" id="EPZ32334.1"/>
    </source>
</evidence>
<name>A0A075AUW4_ROZAC</name>
<dbReference type="Proteomes" id="UP000030755">
    <property type="component" value="Unassembled WGS sequence"/>
</dbReference>
<dbReference type="AlphaFoldDB" id="A0A075AUW4"/>
<accession>A0A075AUW4</accession>
<organism evidence="1 2">
    <name type="scientific">Rozella allomycis (strain CSF55)</name>
    <dbReference type="NCBI Taxonomy" id="988480"/>
    <lineage>
        <taxon>Eukaryota</taxon>
        <taxon>Fungi</taxon>
        <taxon>Fungi incertae sedis</taxon>
        <taxon>Cryptomycota</taxon>
        <taxon>Cryptomycota incertae sedis</taxon>
        <taxon>Rozella</taxon>
    </lineage>
</organism>
<sequence length="137" mass="16360">MTLAKTAFNHLGERNAFLVVNQIYKYRCETFDCTKNLIKMKNRTQYLHSRKTLHESQSEKRSTMNFDRKLQITRLCISVDHVECYLQSETLNIEGIDSQKMIKEDKIPSDFMYSMREQEYFQVCIIKQIRLNSLGIY</sequence>
<keyword evidence="2" id="KW-1185">Reference proteome</keyword>
<dbReference type="HOGENOM" id="CLU_1866281_0_0_1"/>
<reference evidence="1 2" key="1">
    <citation type="journal article" date="2013" name="Curr. Biol.">
        <title>Shared signatures of parasitism and phylogenomics unite Cryptomycota and microsporidia.</title>
        <authorList>
            <person name="James T.Y."/>
            <person name="Pelin A."/>
            <person name="Bonen L."/>
            <person name="Ahrendt S."/>
            <person name="Sain D."/>
            <person name="Corradi N."/>
            <person name="Stajich J.E."/>
        </authorList>
    </citation>
    <scope>NUCLEOTIDE SEQUENCE [LARGE SCALE GENOMIC DNA]</scope>
    <source>
        <strain evidence="1 2">CSF55</strain>
    </source>
</reference>
<dbReference type="EMBL" id="KE561161">
    <property type="protein sequence ID" value="EPZ32334.1"/>
    <property type="molecule type" value="Genomic_DNA"/>
</dbReference>